<reference evidence="2" key="1">
    <citation type="submission" date="2023-06" db="EMBL/GenBank/DDBJ databases">
        <title>Genome-scale phylogeny and comparative genomics of the fungal order Sordariales.</title>
        <authorList>
            <consortium name="Lawrence Berkeley National Laboratory"/>
            <person name="Hensen N."/>
            <person name="Bonometti L."/>
            <person name="Westerberg I."/>
            <person name="Brannstrom I.O."/>
            <person name="Guillou S."/>
            <person name="Cros-Aarteil S."/>
            <person name="Calhoun S."/>
            <person name="Haridas S."/>
            <person name="Kuo A."/>
            <person name="Mondo S."/>
            <person name="Pangilinan J."/>
            <person name="Riley R."/>
            <person name="Labutti K."/>
            <person name="Andreopoulos B."/>
            <person name="Lipzen A."/>
            <person name="Chen C."/>
            <person name="Yanf M."/>
            <person name="Daum C."/>
            <person name="Ng V."/>
            <person name="Clum A."/>
            <person name="Steindorff A."/>
            <person name="Ohm R."/>
            <person name="Martin F."/>
            <person name="Silar P."/>
            <person name="Natvig D."/>
            <person name="Lalanne C."/>
            <person name="Gautier V."/>
            <person name="Ament-Velasquez S.L."/>
            <person name="Kruys A."/>
            <person name="Hutchinson M.I."/>
            <person name="Powell A.J."/>
            <person name="Barry K."/>
            <person name="Miller A.N."/>
            <person name="Grigoriev I.V."/>
            <person name="Debuchy R."/>
            <person name="Gladieux P."/>
            <person name="Thoren M.H."/>
            <person name="Johannesson H."/>
        </authorList>
    </citation>
    <scope>NUCLEOTIDE SEQUENCE</scope>
    <source>
        <strain evidence="2">CBS 540.89</strain>
    </source>
</reference>
<feature type="region of interest" description="Disordered" evidence="1">
    <location>
        <begin position="1"/>
        <end position="24"/>
    </location>
</feature>
<gene>
    <name evidence="2" type="ORF">B0T21DRAFT_83042</name>
</gene>
<comment type="caution">
    <text evidence="2">The sequence shown here is derived from an EMBL/GenBank/DDBJ whole genome shotgun (WGS) entry which is preliminary data.</text>
</comment>
<dbReference type="AlphaFoldDB" id="A0AA40A437"/>
<protein>
    <submittedName>
        <fullName evidence="2">Uncharacterized protein</fullName>
    </submittedName>
</protein>
<evidence type="ECO:0000256" key="1">
    <source>
        <dbReference type="SAM" id="MobiDB-lite"/>
    </source>
</evidence>
<dbReference type="EMBL" id="JAUKTV010000018">
    <property type="protein sequence ID" value="KAK0708870.1"/>
    <property type="molecule type" value="Genomic_DNA"/>
</dbReference>
<organism evidence="2 3">
    <name type="scientific">Apiosordaria backusii</name>
    <dbReference type="NCBI Taxonomy" id="314023"/>
    <lineage>
        <taxon>Eukaryota</taxon>
        <taxon>Fungi</taxon>
        <taxon>Dikarya</taxon>
        <taxon>Ascomycota</taxon>
        <taxon>Pezizomycotina</taxon>
        <taxon>Sordariomycetes</taxon>
        <taxon>Sordariomycetidae</taxon>
        <taxon>Sordariales</taxon>
        <taxon>Lasiosphaeriaceae</taxon>
        <taxon>Apiosordaria</taxon>
    </lineage>
</organism>
<evidence type="ECO:0000313" key="3">
    <source>
        <dbReference type="Proteomes" id="UP001172159"/>
    </source>
</evidence>
<accession>A0AA40A437</accession>
<keyword evidence="3" id="KW-1185">Reference proteome</keyword>
<feature type="compositionally biased region" description="Low complexity" evidence="1">
    <location>
        <begin position="97"/>
        <end position="137"/>
    </location>
</feature>
<feature type="region of interest" description="Disordered" evidence="1">
    <location>
        <begin position="94"/>
        <end position="178"/>
    </location>
</feature>
<evidence type="ECO:0000313" key="2">
    <source>
        <dbReference type="EMBL" id="KAK0708870.1"/>
    </source>
</evidence>
<proteinExistence type="predicted"/>
<dbReference type="Proteomes" id="UP001172159">
    <property type="component" value="Unassembled WGS sequence"/>
</dbReference>
<name>A0AA40A437_9PEZI</name>
<sequence length="216" mass="23647">MSFPRRPTENSQGAASYIQPEQPKTGRRDAVYFSTVIRHSSKIYEFFGISRSSVSSLSAVIRHSSKIYQFFGISRSSVPSPTRPTTVFMMSTAVPRETTGTENGTGTTTSTTMSGFLPIQTQSPPSTQSPLSTESSPGARSWQSPTSETASYPSSDVPVIRGKPPEAKPHQSKTSLVPKISRPVLHGMGVFNAETSKMHNINRSWKNFLQSVCPLW</sequence>
<feature type="compositionally biased region" description="Polar residues" evidence="1">
    <location>
        <begin position="141"/>
        <end position="154"/>
    </location>
</feature>